<reference evidence="2" key="2">
    <citation type="journal article" date="2017" name="J. Anim. Genet.">
        <title>Multiple reference genome sequences of hot pepper reveal the massive evolution of plant disease resistance genes by retroduplication.</title>
        <authorList>
            <person name="Kim S."/>
            <person name="Park J."/>
            <person name="Yeom S.-I."/>
            <person name="Kim Y.-M."/>
            <person name="Seo E."/>
            <person name="Kim K.-T."/>
            <person name="Kim M.-S."/>
            <person name="Lee J.M."/>
            <person name="Cheong K."/>
            <person name="Shin H.-S."/>
            <person name="Kim S.-B."/>
            <person name="Han K."/>
            <person name="Lee J."/>
            <person name="Park M."/>
            <person name="Lee H.-A."/>
            <person name="Lee H.-Y."/>
            <person name="Lee Y."/>
            <person name="Oh S."/>
            <person name="Lee J.H."/>
            <person name="Choi E."/>
            <person name="Choi E."/>
            <person name="Lee S.E."/>
            <person name="Jeon J."/>
            <person name="Kim H."/>
            <person name="Choi G."/>
            <person name="Song H."/>
            <person name="Lee J."/>
            <person name="Lee S.-C."/>
            <person name="Kwon J.-K."/>
            <person name="Lee H.-Y."/>
            <person name="Koo N."/>
            <person name="Hong Y."/>
            <person name="Kim R.W."/>
            <person name="Kang W.-H."/>
            <person name="Huh J.H."/>
            <person name="Kang B.-C."/>
            <person name="Yang T.-J."/>
            <person name="Lee Y.-H."/>
            <person name="Bennetzen J.L."/>
            <person name="Choi D."/>
        </authorList>
    </citation>
    <scope>NUCLEOTIDE SEQUENCE [LARGE SCALE GENOMIC DNA]</scope>
    <source>
        <strain evidence="2">cv. PBC81</strain>
    </source>
</reference>
<reference evidence="1 2" key="1">
    <citation type="journal article" date="2017" name="Genome Biol.">
        <title>New reference genome sequences of hot pepper reveal the massive evolution of plant disease-resistance genes by retroduplication.</title>
        <authorList>
            <person name="Kim S."/>
            <person name="Park J."/>
            <person name="Yeom S.I."/>
            <person name="Kim Y.M."/>
            <person name="Seo E."/>
            <person name="Kim K.T."/>
            <person name="Kim M.S."/>
            <person name="Lee J.M."/>
            <person name="Cheong K."/>
            <person name="Shin H.S."/>
            <person name="Kim S.B."/>
            <person name="Han K."/>
            <person name="Lee J."/>
            <person name="Park M."/>
            <person name="Lee H.A."/>
            <person name="Lee H.Y."/>
            <person name="Lee Y."/>
            <person name="Oh S."/>
            <person name="Lee J.H."/>
            <person name="Choi E."/>
            <person name="Choi E."/>
            <person name="Lee S.E."/>
            <person name="Jeon J."/>
            <person name="Kim H."/>
            <person name="Choi G."/>
            <person name="Song H."/>
            <person name="Lee J."/>
            <person name="Lee S.C."/>
            <person name="Kwon J.K."/>
            <person name="Lee H.Y."/>
            <person name="Koo N."/>
            <person name="Hong Y."/>
            <person name="Kim R.W."/>
            <person name="Kang W.H."/>
            <person name="Huh J.H."/>
            <person name="Kang B.C."/>
            <person name="Yang T.J."/>
            <person name="Lee Y.H."/>
            <person name="Bennetzen J.L."/>
            <person name="Choi D."/>
        </authorList>
    </citation>
    <scope>NUCLEOTIDE SEQUENCE [LARGE SCALE GENOMIC DNA]</scope>
    <source>
        <strain evidence="2">cv. PBC81</strain>
    </source>
</reference>
<protein>
    <recommendedName>
        <fullName evidence="3">Ubiquitin-like protease family profile domain-containing protein</fullName>
    </recommendedName>
</protein>
<evidence type="ECO:0000313" key="1">
    <source>
        <dbReference type="EMBL" id="PHT53321.1"/>
    </source>
</evidence>
<evidence type="ECO:0008006" key="3">
    <source>
        <dbReference type="Google" id="ProtNLM"/>
    </source>
</evidence>
<dbReference type="AlphaFoldDB" id="A0A2G2X7L2"/>
<accession>A0A2G2X7L2</accession>
<dbReference type="EMBL" id="MLFT02000003">
    <property type="protein sequence ID" value="PHT53321.1"/>
    <property type="molecule type" value="Genomic_DNA"/>
</dbReference>
<dbReference type="PANTHER" id="PTHR33022">
    <property type="entry name" value="DUF1985 DOMAIN-CONTAINING PROTEIN"/>
    <property type="match status" value="1"/>
</dbReference>
<sequence>MEDSGMDFVDLGINFVDLQMGSGDLGMDSEMGFMGLEMDFVDGVLGRDLEWSPVSSWSGSINSYGQHPKIRSFLDAYKEKTDQHAFDVYIVDGIVQQSNGTLDYGLFVVAYAEFLSDRHQIPSSEFDPKRHRTRFTSLLWDYGVNKACTG</sequence>
<keyword evidence="2" id="KW-1185">Reference proteome</keyword>
<dbReference type="PANTHER" id="PTHR33022:SF13">
    <property type="entry name" value="UBIQUITIN-LIKE PROTEASE FAMILY PROFILE DOMAIN-CONTAINING PROTEIN"/>
    <property type="match status" value="1"/>
</dbReference>
<proteinExistence type="predicted"/>
<dbReference type="Gene3D" id="3.40.395.10">
    <property type="entry name" value="Adenoviral Proteinase, Chain A"/>
    <property type="match status" value="1"/>
</dbReference>
<dbReference type="OrthoDB" id="1297091at2759"/>
<name>A0A2G2X7L2_CAPBA</name>
<dbReference type="InterPro" id="IPR038765">
    <property type="entry name" value="Papain-like_cys_pep_sf"/>
</dbReference>
<evidence type="ECO:0000313" key="2">
    <source>
        <dbReference type="Proteomes" id="UP000224567"/>
    </source>
</evidence>
<comment type="caution">
    <text evidence="1">The sequence shown here is derived from an EMBL/GenBank/DDBJ whole genome shotgun (WGS) entry which is preliminary data.</text>
</comment>
<organism evidence="1 2">
    <name type="scientific">Capsicum baccatum</name>
    <name type="common">Peruvian pepper</name>
    <dbReference type="NCBI Taxonomy" id="33114"/>
    <lineage>
        <taxon>Eukaryota</taxon>
        <taxon>Viridiplantae</taxon>
        <taxon>Streptophyta</taxon>
        <taxon>Embryophyta</taxon>
        <taxon>Tracheophyta</taxon>
        <taxon>Spermatophyta</taxon>
        <taxon>Magnoliopsida</taxon>
        <taxon>eudicotyledons</taxon>
        <taxon>Gunneridae</taxon>
        <taxon>Pentapetalae</taxon>
        <taxon>asterids</taxon>
        <taxon>lamiids</taxon>
        <taxon>Solanales</taxon>
        <taxon>Solanaceae</taxon>
        <taxon>Solanoideae</taxon>
        <taxon>Capsiceae</taxon>
        <taxon>Capsicum</taxon>
    </lineage>
</organism>
<dbReference type="SUPFAM" id="SSF54001">
    <property type="entry name" value="Cysteine proteinases"/>
    <property type="match status" value="1"/>
</dbReference>
<gene>
    <name evidence="1" type="ORF">CQW23_07783</name>
</gene>
<dbReference type="Proteomes" id="UP000224567">
    <property type="component" value="Unassembled WGS sequence"/>
</dbReference>